<dbReference type="InterPro" id="IPR021314">
    <property type="entry name" value="DUF2911"/>
</dbReference>
<protein>
    <recommendedName>
        <fullName evidence="4">DUF2911 domain-containing protein</fullName>
    </recommendedName>
</protein>
<dbReference type="RefSeq" id="WP_189568897.1">
    <property type="nucleotide sequence ID" value="NZ_BMXF01000009.1"/>
</dbReference>
<dbReference type="Proteomes" id="UP000598271">
    <property type="component" value="Unassembled WGS sequence"/>
</dbReference>
<sequence length="181" mass="20367">MNKYLKWTLIALGGLVVIAFIGFQVMTANTKKASPEQTVSFNEGEKHVEVYYNRPSKKGREIFGGLVPYGEVWRTGANEATTFTTKTELVIDGKMLPAGEYTLWTIPEKDKWTVIFNNKQYSWGVNFDGTPIREAEADVLKVEVPTQVTNSPAEMFTISFDQSIPAMEMAWDMTKVSVPIK</sequence>
<evidence type="ECO:0000313" key="3">
    <source>
        <dbReference type="Proteomes" id="UP000598271"/>
    </source>
</evidence>
<keyword evidence="1" id="KW-1133">Transmembrane helix</keyword>
<keyword evidence="1" id="KW-0472">Membrane</keyword>
<evidence type="ECO:0008006" key="4">
    <source>
        <dbReference type="Google" id="ProtNLM"/>
    </source>
</evidence>
<dbReference type="EMBL" id="BMXF01000009">
    <property type="protein sequence ID" value="GHB88025.1"/>
    <property type="molecule type" value="Genomic_DNA"/>
</dbReference>
<proteinExistence type="predicted"/>
<evidence type="ECO:0000313" key="2">
    <source>
        <dbReference type="EMBL" id="GHB88025.1"/>
    </source>
</evidence>
<gene>
    <name evidence="2" type="ORF">GCM10007390_50040</name>
</gene>
<dbReference type="AlphaFoldDB" id="A0A8J3D623"/>
<comment type="caution">
    <text evidence="2">The sequence shown here is derived from an EMBL/GenBank/DDBJ whole genome shotgun (WGS) entry which is preliminary data.</text>
</comment>
<evidence type="ECO:0000256" key="1">
    <source>
        <dbReference type="SAM" id="Phobius"/>
    </source>
</evidence>
<dbReference type="Pfam" id="PF11138">
    <property type="entry name" value="DUF2911"/>
    <property type="match status" value="1"/>
</dbReference>
<organism evidence="2 3">
    <name type="scientific">Persicitalea jodogahamensis</name>
    <dbReference type="NCBI Taxonomy" id="402147"/>
    <lineage>
        <taxon>Bacteria</taxon>
        <taxon>Pseudomonadati</taxon>
        <taxon>Bacteroidota</taxon>
        <taxon>Cytophagia</taxon>
        <taxon>Cytophagales</taxon>
        <taxon>Spirosomataceae</taxon>
        <taxon>Persicitalea</taxon>
    </lineage>
</organism>
<keyword evidence="3" id="KW-1185">Reference proteome</keyword>
<name>A0A8J3D623_9BACT</name>
<feature type="transmembrane region" description="Helical" evidence="1">
    <location>
        <begin position="7"/>
        <end position="26"/>
    </location>
</feature>
<reference evidence="2 3" key="1">
    <citation type="journal article" date="2014" name="Int. J. Syst. Evol. Microbiol.">
        <title>Complete genome sequence of Corynebacterium casei LMG S-19264T (=DSM 44701T), isolated from a smear-ripened cheese.</title>
        <authorList>
            <consortium name="US DOE Joint Genome Institute (JGI-PGF)"/>
            <person name="Walter F."/>
            <person name="Albersmeier A."/>
            <person name="Kalinowski J."/>
            <person name="Ruckert C."/>
        </authorList>
    </citation>
    <scope>NUCLEOTIDE SEQUENCE [LARGE SCALE GENOMIC DNA]</scope>
    <source>
        <strain evidence="2 3">KCTC 12866</strain>
    </source>
</reference>
<keyword evidence="1" id="KW-0812">Transmembrane</keyword>
<accession>A0A8J3D623</accession>